<dbReference type="GO" id="GO:0005829">
    <property type="term" value="C:cytosol"/>
    <property type="evidence" value="ECO:0007669"/>
    <property type="project" value="TreeGrafter"/>
</dbReference>
<keyword evidence="2 8" id="KW-0028">Amino-acid biosynthesis</keyword>
<feature type="binding site" evidence="8">
    <location>
        <position position="178"/>
    </location>
    <ligand>
        <name>substrate</name>
    </ligand>
</feature>
<comment type="similarity">
    <text evidence="8">Belongs to the glutamate 5-kinase family.</text>
</comment>
<dbReference type="GO" id="GO:0055129">
    <property type="term" value="P:L-proline biosynthetic process"/>
    <property type="evidence" value="ECO:0007669"/>
    <property type="project" value="UniProtKB-UniRule"/>
</dbReference>
<keyword evidence="6 8" id="KW-0418">Kinase</keyword>
<dbReference type="InterPro" id="IPR036393">
    <property type="entry name" value="AceGlu_kinase-like_sf"/>
</dbReference>
<dbReference type="OrthoDB" id="9804434at2"/>
<evidence type="ECO:0000256" key="5">
    <source>
        <dbReference type="ARBA" id="ARBA00022741"/>
    </source>
</evidence>
<sequence length="407" mass="43086">MSHQFPTFPVESESGDIVRQEIMTAAHTIVVKVGTRVLTRPAGAVGAGTLDDERVAAIANQLAELHHAGRQVVLVSSGAVAAGMGRLGWKERPSDLARLQAAAAVGQSGLIEAYNHALIPQGLNAAQVLLTAEDLQDRARYLSVRNTLLALFKVGAIPIINENDTVSVEELKISFGDNDRLAALVTNLLQAPLMILLSDIDGLYDGNPAAEHTEVMPVVTDLETAQTELVHDSADVGRQGGGLSTGGMYSKLQATQIATSAGENVVIANGRRENVITRILAGEEVGTLFLPEGRLVDARKRWIGWSAAPQGKALLDAGACRAVAEQGRSLLPVGITGVSGIFDSGDVISLCNESGQEFARGLTNYTSVELTKILGQPSDKIAEVLGHCPYRTVVHRDNLLVISETQT</sequence>
<evidence type="ECO:0000313" key="10">
    <source>
        <dbReference type="EMBL" id="QDT00542.1"/>
    </source>
</evidence>
<dbReference type="PRINTS" id="PR00474">
    <property type="entry name" value="GLU5KINASE"/>
</dbReference>
<dbReference type="UniPathway" id="UPA00098">
    <property type="reaction ID" value="UER00359"/>
</dbReference>
<dbReference type="InterPro" id="IPR011529">
    <property type="entry name" value="Glu_5kinase"/>
</dbReference>
<evidence type="ECO:0000259" key="9">
    <source>
        <dbReference type="SMART" id="SM00359"/>
    </source>
</evidence>
<dbReference type="Gene3D" id="3.40.1160.10">
    <property type="entry name" value="Acetylglutamate kinase-like"/>
    <property type="match status" value="2"/>
</dbReference>
<dbReference type="PROSITE" id="PS50890">
    <property type="entry name" value="PUA"/>
    <property type="match status" value="1"/>
</dbReference>
<dbReference type="GO" id="GO:0005524">
    <property type="term" value="F:ATP binding"/>
    <property type="evidence" value="ECO:0007669"/>
    <property type="project" value="UniProtKB-KW"/>
</dbReference>
<dbReference type="FunFam" id="3.40.1160.10:FF:000006">
    <property type="entry name" value="Glutamate 5-kinase"/>
    <property type="match status" value="1"/>
</dbReference>
<keyword evidence="7 8" id="KW-0067">ATP-binding</keyword>
<feature type="binding site" evidence="8">
    <location>
        <position position="164"/>
    </location>
    <ligand>
        <name>substrate</name>
    </ligand>
</feature>
<dbReference type="Pfam" id="PF01472">
    <property type="entry name" value="PUA"/>
    <property type="match status" value="1"/>
</dbReference>
<keyword evidence="4 8" id="KW-0808">Transferase</keyword>
<gene>
    <name evidence="8 10" type="primary">proB</name>
    <name evidence="10" type="ORF">HG15A2_38800</name>
</gene>
<dbReference type="PANTHER" id="PTHR43654:SF1">
    <property type="entry name" value="ISOPENTENYL PHOSPHATE KINASE"/>
    <property type="match status" value="1"/>
</dbReference>
<dbReference type="SMART" id="SM00359">
    <property type="entry name" value="PUA"/>
    <property type="match status" value="1"/>
</dbReference>
<feature type="domain" description="PUA" evidence="9">
    <location>
        <begin position="311"/>
        <end position="385"/>
    </location>
</feature>
<dbReference type="InterPro" id="IPR002478">
    <property type="entry name" value="PUA"/>
</dbReference>
<feature type="binding site" evidence="8">
    <location>
        <begin position="245"/>
        <end position="251"/>
    </location>
    <ligand>
        <name>ATP</name>
        <dbReference type="ChEBI" id="CHEBI:30616"/>
    </ligand>
</feature>
<name>A0A517N074_9BACT</name>
<dbReference type="InterPro" id="IPR036974">
    <property type="entry name" value="PUA_sf"/>
</dbReference>
<comment type="pathway">
    <text evidence="8">Amino-acid biosynthesis; L-proline biosynthesis; L-glutamate 5-semialdehyde from L-glutamate: step 1/2.</text>
</comment>
<keyword evidence="1 8" id="KW-0963">Cytoplasm</keyword>
<dbReference type="GO" id="GO:0004349">
    <property type="term" value="F:glutamate 5-kinase activity"/>
    <property type="evidence" value="ECO:0007669"/>
    <property type="project" value="UniProtKB-UniRule"/>
</dbReference>
<feature type="binding site" evidence="8">
    <location>
        <position position="32"/>
    </location>
    <ligand>
        <name>ATP</name>
        <dbReference type="ChEBI" id="CHEBI:30616"/>
    </ligand>
</feature>
<evidence type="ECO:0000256" key="2">
    <source>
        <dbReference type="ARBA" id="ARBA00022605"/>
    </source>
</evidence>
<protein>
    <recommendedName>
        <fullName evidence="8">Glutamate 5-kinase</fullName>
        <ecNumber evidence="8">2.7.2.11</ecNumber>
    </recommendedName>
    <alternativeName>
        <fullName evidence="8">Gamma-glutamyl kinase</fullName>
        <shortName evidence="8">GK</shortName>
    </alternativeName>
</protein>
<evidence type="ECO:0000256" key="3">
    <source>
        <dbReference type="ARBA" id="ARBA00022650"/>
    </source>
</evidence>
<organism evidence="10 11">
    <name type="scientific">Adhaeretor mobilis</name>
    <dbReference type="NCBI Taxonomy" id="1930276"/>
    <lineage>
        <taxon>Bacteria</taxon>
        <taxon>Pseudomonadati</taxon>
        <taxon>Planctomycetota</taxon>
        <taxon>Planctomycetia</taxon>
        <taxon>Pirellulales</taxon>
        <taxon>Lacipirellulaceae</taxon>
        <taxon>Adhaeretor</taxon>
    </lineage>
</organism>
<dbReference type="HAMAP" id="MF_00456">
    <property type="entry name" value="ProB"/>
    <property type="match status" value="1"/>
</dbReference>
<accession>A0A517N074</accession>
<dbReference type="SUPFAM" id="SSF88697">
    <property type="entry name" value="PUA domain-like"/>
    <property type="match status" value="1"/>
</dbReference>
<dbReference type="InterPro" id="IPR001048">
    <property type="entry name" value="Asp/Glu/Uridylate_kinase"/>
</dbReference>
<dbReference type="AlphaFoldDB" id="A0A517N074"/>
<dbReference type="PROSITE" id="PS00902">
    <property type="entry name" value="GLUTAMATE_5_KINASE"/>
    <property type="match status" value="1"/>
</dbReference>
<dbReference type="SUPFAM" id="SSF53633">
    <property type="entry name" value="Carbamate kinase-like"/>
    <property type="match status" value="1"/>
</dbReference>
<reference evidence="10 11" key="1">
    <citation type="submission" date="2019-02" db="EMBL/GenBank/DDBJ databases">
        <title>Deep-cultivation of Planctomycetes and their phenomic and genomic characterization uncovers novel biology.</title>
        <authorList>
            <person name="Wiegand S."/>
            <person name="Jogler M."/>
            <person name="Boedeker C."/>
            <person name="Pinto D."/>
            <person name="Vollmers J."/>
            <person name="Rivas-Marin E."/>
            <person name="Kohn T."/>
            <person name="Peeters S.H."/>
            <person name="Heuer A."/>
            <person name="Rast P."/>
            <person name="Oberbeckmann S."/>
            <person name="Bunk B."/>
            <person name="Jeske O."/>
            <person name="Meyerdierks A."/>
            <person name="Storesund J.E."/>
            <person name="Kallscheuer N."/>
            <person name="Luecker S."/>
            <person name="Lage O.M."/>
            <person name="Pohl T."/>
            <person name="Merkel B.J."/>
            <person name="Hornburger P."/>
            <person name="Mueller R.-W."/>
            <person name="Bruemmer F."/>
            <person name="Labrenz M."/>
            <person name="Spormann A.M."/>
            <person name="Op den Camp H."/>
            <person name="Overmann J."/>
            <person name="Amann R."/>
            <person name="Jetten M.S.M."/>
            <person name="Mascher T."/>
            <person name="Medema M.H."/>
            <person name="Devos D.P."/>
            <person name="Kaster A.-K."/>
            <person name="Ovreas L."/>
            <person name="Rohde M."/>
            <person name="Galperin M.Y."/>
            <person name="Jogler C."/>
        </authorList>
    </citation>
    <scope>NUCLEOTIDE SEQUENCE [LARGE SCALE GENOMIC DNA]</scope>
    <source>
        <strain evidence="10 11">HG15A2</strain>
    </source>
</reference>
<dbReference type="Gene3D" id="2.30.130.10">
    <property type="entry name" value="PUA domain"/>
    <property type="match status" value="1"/>
</dbReference>
<dbReference type="RefSeq" id="WP_145062125.1">
    <property type="nucleotide sequence ID" value="NZ_CP036263.1"/>
</dbReference>
<dbReference type="Proteomes" id="UP000319852">
    <property type="component" value="Chromosome"/>
</dbReference>
<dbReference type="PIRSF" id="PIRSF000729">
    <property type="entry name" value="GK"/>
    <property type="match status" value="1"/>
</dbReference>
<dbReference type="GO" id="GO:0003723">
    <property type="term" value="F:RNA binding"/>
    <property type="evidence" value="ECO:0007669"/>
    <property type="project" value="InterPro"/>
</dbReference>
<proteinExistence type="inferred from homology"/>
<dbReference type="InterPro" id="IPR041739">
    <property type="entry name" value="G5K_ProB"/>
</dbReference>
<evidence type="ECO:0000256" key="1">
    <source>
        <dbReference type="ARBA" id="ARBA00022490"/>
    </source>
</evidence>
<keyword evidence="3 8" id="KW-0641">Proline biosynthesis</keyword>
<dbReference type="InterPro" id="IPR015947">
    <property type="entry name" value="PUA-like_sf"/>
</dbReference>
<keyword evidence="11" id="KW-1185">Reference proteome</keyword>
<dbReference type="InterPro" id="IPR019797">
    <property type="entry name" value="Glutamate_5-kinase_CS"/>
</dbReference>
<evidence type="ECO:0000256" key="4">
    <source>
        <dbReference type="ARBA" id="ARBA00022679"/>
    </source>
</evidence>
<comment type="catalytic activity">
    <reaction evidence="8">
        <text>L-glutamate + ATP = L-glutamyl 5-phosphate + ADP</text>
        <dbReference type="Rhea" id="RHEA:14877"/>
        <dbReference type="ChEBI" id="CHEBI:29985"/>
        <dbReference type="ChEBI" id="CHEBI:30616"/>
        <dbReference type="ChEBI" id="CHEBI:58274"/>
        <dbReference type="ChEBI" id="CHEBI:456216"/>
        <dbReference type="EC" id="2.7.2.11"/>
    </reaction>
</comment>
<dbReference type="NCBIfam" id="TIGR01027">
    <property type="entry name" value="proB"/>
    <property type="match status" value="1"/>
</dbReference>
<evidence type="ECO:0000256" key="6">
    <source>
        <dbReference type="ARBA" id="ARBA00022777"/>
    </source>
</evidence>
<dbReference type="InterPro" id="IPR001057">
    <property type="entry name" value="Glu/AcGlu_kinase"/>
</dbReference>
<dbReference type="Pfam" id="PF00696">
    <property type="entry name" value="AA_kinase"/>
    <property type="match status" value="1"/>
</dbReference>
<feature type="binding site" evidence="8">
    <location>
        <position position="77"/>
    </location>
    <ligand>
        <name>substrate</name>
    </ligand>
</feature>
<dbReference type="PANTHER" id="PTHR43654">
    <property type="entry name" value="GLUTAMATE 5-KINASE"/>
    <property type="match status" value="1"/>
</dbReference>
<comment type="function">
    <text evidence="8">Catalyzes the transfer of a phosphate group to glutamate to form L-glutamate 5-phosphate.</text>
</comment>
<evidence type="ECO:0000256" key="8">
    <source>
        <dbReference type="HAMAP-Rule" id="MF_00456"/>
    </source>
</evidence>
<dbReference type="KEGG" id="amob:HG15A2_38800"/>
<dbReference type="CDD" id="cd04242">
    <property type="entry name" value="AAK_G5K_ProB"/>
    <property type="match status" value="1"/>
</dbReference>
<evidence type="ECO:0000313" key="11">
    <source>
        <dbReference type="Proteomes" id="UP000319852"/>
    </source>
</evidence>
<dbReference type="EMBL" id="CP036263">
    <property type="protein sequence ID" value="QDT00542.1"/>
    <property type="molecule type" value="Genomic_DNA"/>
</dbReference>
<dbReference type="InterPro" id="IPR005715">
    <property type="entry name" value="Glu_5kinase/COase_Synthase"/>
</dbReference>
<evidence type="ECO:0000256" key="7">
    <source>
        <dbReference type="ARBA" id="ARBA00022840"/>
    </source>
</evidence>
<keyword evidence="5 8" id="KW-0547">Nucleotide-binding</keyword>
<dbReference type="CDD" id="cd21157">
    <property type="entry name" value="PUA_G5K"/>
    <property type="match status" value="1"/>
</dbReference>
<comment type="subcellular location">
    <subcellularLocation>
        <location evidence="8">Cytoplasm</location>
    </subcellularLocation>
</comment>
<feature type="binding site" evidence="8">
    <location>
        <begin position="198"/>
        <end position="199"/>
    </location>
    <ligand>
        <name>ATP</name>
        <dbReference type="ChEBI" id="CHEBI:30616"/>
    </ligand>
</feature>
<dbReference type="EC" id="2.7.2.11" evidence="8"/>